<comment type="caution">
    <text evidence="2">The sequence shown here is derived from an EMBL/GenBank/DDBJ whole genome shotgun (WGS) entry which is preliminary data.</text>
</comment>
<reference evidence="2 3" key="1">
    <citation type="submission" date="2020-06" db="EMBL/GenBank/DDBJ databases">
        <title>Transcriptomic and genomic resources for Thalictrum thalictroides and T. hernandezii: Facilitating candidate gene discovery in an emerging model plant lineage.</title>
        <authorList>
            <person name="Arias T."/>
            <person name="Riano-Pachon D.M."/>
            <person name="Di Stilio V.S."/>
        </authorList>
    </citation>
    <scope>NUCLEOTIDE SEQUENCE [LARGE SCALE GENOMIC DNA]</scope>
    <source>
        <strain evidence="3">cv. WT478/WT964</strain>
        <tissue evidence="2">Leaves</tissue>
    </source>
</reference>
<name>A0A7J6UWM0_THATH</name>
<dbReference type="Proteomes" id="UP000554482">
    <property type="component" value="Unassembled WGS sequence"/>
</dbReference>
<dbReference type="GO" id="GO:0003677">
    <property type="term" value="F:DNA binding"/>
    <property type="evidence" value="ECO:0007669"/>
    <property type="project" value="UniProtKB-KW"/>
</dbReference>
<evidence type="ECO:0000313" key="3">
    <source>
        <dbReference type="Proteomes" id="UP000554482"/>
    </source>
</evidence>
<feature type="compositionally biased region" description="Polar residues" evidence="1">
    <location>
        <begin position="7"/>
        <end position="24"/>
    </location>
</feature>
<evidence type="ECO:0000313" key="2">
    <source>
        <dbReference type="EMBL" id="KAF5176996.1"/>
    </source>
</evidence>
<dbReference type="PANTHER" id="PTHR45654:SF93">
    <property type="entry name" value="HOMEOBOX-LEUCINE ZIPPER PROTEIN HDG2-RELATED"/>
    <property type="match status" value="1"/>
</dbReference>
<feature type="non-terminal residue" evidence="2">
    <location>
        <position position="1"/>
    </location>
</feature>
<protein>
    <submittedName>
        <fullName evidence="2">Homeobox-leucine zipper protein roc7</fullName>
    </submittedName>
</protein>
<dbReference type="InterPro" id="IPR042160">
    <property type="entry name" value="HD-Zip_IV"/>
</dbReference>
<evidence type="ECO:0000256" key="1">
    <source>
        <dbReference type="SAM" id="MobiDB-lite"/>
    </source>
</evidence>
<dbReference type="EMBL" id="JABWDY010041964">
    <property type="protein sequence ID" value="KAF5176996.1"/>
    <property type="molecule type" value="Genomic_DNA"/>
</dbReference>
<dbReference type="OrthoDB" id="1304338at2759"/>
<accession>A0A7J6UWM0</accession>
<gene>
    <name evidence="2" type="ORF">FRX31_033417</name>
</gene>
<keyword evidence="2" id="KW-0371">Homeobox</keyword>
<feature type="region of interest" description="Disordered" evidence="1">
    <location>
        <begin position="1"/>
        <end position="55"/>
    </location>
</feature>
<dbReference type="AlphaFoldDB" id="A0A7J6UWM0"/>
<dbReference type="PANTHER" id="PTHR45654">
    <property type="entry name" value="HOMEOBOX-LEUCINE ZIPPER PROTEIN MERISTEM L1"/>
    <property type="match status" value="1"/>
</dbReference>
<keyword evidence="2" id="KW-0238">DNA-binding</keyword>
<organism evidence="2 3">
    <name type="scientific">Thalictrum thalictroides</name>
    <name type="common">Rue-anemone</name>
    <name type="synonym">Anemone thalictroides</name>
    <dbReference type="NCBI Taxonomy" id="46969"/>
    <lineage>
        <taxon>Eukaryota</taxon>
        <taxon>Viridiplantae</taxon>
        <taxon>Streptophyta</taxon>
        <taxon>Embryophyta</taxon>
        <taxon>Tracheophyta</taxon>
        <taxon>Spermatophyta</taxon>
        <taxon>Magnoliopsida</taxon>
        <taxon>Ranunculales</taxon>
        <taxon>Ranunculaceae</taxon>
        <taxon>Thalictroideae</taxon>
        <taxon>Thalictrum</taxon>
    </lineage>
</organism>
<keyword evidence="3" id="KW-1185">Reference proteome</keyword>
<sequence>MPESDQKNQLQMGGENISPSNNFENVIVIESDDDGSDHSSTKYKKGKAPAFTVEDEGCSQQNINADKQMPSSEEFHQMHRMQMAEMVINGLGRSKPQEDNQLLPNYREAMYESAAIEFVKLEMHNIATAAMDEFMKITQVKDLFVFPSTDGSSKISIEEYEGQALPKRMTDLLALPSYVGSAEINVEGYERTFPRRMAEKPSEWKTELSRETGCFPINHLKLLDILLNVESWSTMFSAIVARAEQIEVLSTGSSETFNGMLQL</sequence>
<proteinExistence type="predicted"/>